<dbReference type="Proteomes" id="UP000321248">
    <property type="component" value="Unassembled WGS sequence"/>
</dbReference>
<gene>
    <name evidence="2" type="ORF">FU658_00960</name>
</gene>
<evidence type="ECO:0000313" key="3">
    <source>
        <dbReference type="Proteomes" id="UP000321248"/>
    </source>
</evidence>
<evidence type="ECO:0000313" key="2">
    <source>
        <dbReference type="EMBL" id="TXK65721.1"/>
    </source>
</evidence>
<evidence type="ECO:0000259" key="1">
    <source>
        <dbReference type="Pfam" id="PF00551"/>
    </source>
</evidence>
<dbReference type="SUPFAM" id="SSF53328">
    <property type="entry name" value="Formyltransferase"/>
    <property type="match status" value="1"/>
</dbReference>
<dbReference type="EMBL" id="VRTS01000001">
    <property type="protein sequence ID" value="TXK65721.1"/>
    <property type="molecule type" value="Genomic_DNA"/>
</dbReference>
<organism evidence="2 3">
    <name type="scientific">Alkalisalibacterium limincola</name>
    <dbReference type="NCBI Taxonomy" id="2699169"/>
    <lineage>
        <taxon>Bacteria</taxon>
        <taxon>Pseudomonadati</taxon>
        <taxon>Pseudomonadota</taxon>
        <taxon>Gammaproteobacteria</taxon>
        <taxon>Lysobacterales</taxon>
        <taxon>Lysobacteraceae</taxon>
        <taxon>Alkalisalibacterium</taxon>
    </lineage>
</organism>
<comment type="caution">
    <text evidence="2">The sequence shown here is derived from an EMBL/GenBank/DDBJ whole genome shotgun (WGS) entry which is preliminary data.</text>
</comment>
<name>A0A5C8KZZ1_9GAMM</name>
<sequence>MRTVLICHADDAFDRRGLASWLASFSTLAGVVVLEETGAQKRQRYLREFRRVGLLGMLDVAAMRVYQRIFQRRADQAWFRHALAAMEARYGPTPEVRELHVARGGDRRVVAFLHELRPDIVLARCKQLLPRKVFSIPRDGTFVMHPGICPEYRNAHGCFWAIAERDLGRVGMTLLRIDAGIDTGPVFGHYRYDFDERRESHAVIQARVVLENLDALAVRFAQIHAGTATPVDTAGRRSGEWGQPRLSRHLRARRAMRVAEVNG</sequence>
<dbReference type="InterPro" id="IPR036477">
    <property type="entry name" value="Formyl_transf_N_sf"/>
</dbReference>
<feature type="domain" description="Formyl transferase N-terminal" evidence="1">
    <location>
        <begin position="104"/>
        <end position="196"/>
    </location>
</feature>
<dbReference type="InterPro" id="IPR002376">
    <property type="entry name" value="Formyl_transf_N"/>
</dbReference>
<keyword evidence="2" id="KW-0808">Transferase</keyword>
<reference evidence="2 3" key="1">
    <citation type="submission" date="2019-08" db="EMBL/GenBank/DDBJ databases">
        <authorList>
            <person name="Karlyshev A.V."/>
        </authorList>
    </citation>
    <scope>NUCLEOTIDE SEQUENCE [LARGE SCALE GENOMIC DNA]</scope>
    <source>
        <strain evidence="2 3">Alg18-2.2</strain>
    </source>
</reference>
<proteinExistence type="predicted"/>
<dbReference type="RefSeq" id="WP_147890394.1">
    <property type="nucleotide sequence ID" value="NZ_VRTS01000001.1"/>
</dbReference>
<dbReference type="GO" id="GO:0016740">
    <property type="term" value="F:transferase activity"/>
    <property type="evidence" value="ECO:0007669"/>
    <property type="project" value="UniProtKB-KW"/>
</dbReference>
<protein>
    <submittedName>
        <fullName evidence="2">Formyl transferase</fullName>
    </submittedName>
</protein>
<dbReference type="AlphaFoldDB" id="A0A5C8KZZ1"/>
<dbReference type="OrthoDB" id="9802815at2"/>
<dbReference type="Pfam" id="PF00551">
    <property type="entry name" value="Formyl_trans_N"/>
    <property type="match status" value="1"/>
</dbReference>
<keyword evidence="3" id="KW-1185">Reference proteome</keyword>
<dbReference type="Gene3D" id="3.40.50.170">
    <property type="entry name" value="Formyl transferase, N-terminal domain"/>
    <property type="match status" value="1"/>
</dbReference>
<accession>A0A5C8KZZ1</accession>